<dbReference type="SUPFAM" id="SSF55785">
    <property type="entry name" value="PYP-like sensor domain (PAS domain)"/>
    <property type="match status" value="4"/>
</dbReference>
<dbReference type="Proteomes" id="UP000186110">
    <property type="component" value="Chromosome"/>
</dbReference>
<dbReference type="GO" id="GO:0003824">
    <property type="term" value="F:catalytic activity"/>
    <property type="evidence" value="ECO:0007669"/>
    <property type="project" value="UniProtKB-ARBA"/>
</dbReference>
<dbReference type="Gene3D" id="3.30.70.270">
    <property type="match status" value="1"/>
</dbReference>
<evidence type="ECO:0000259" key="2">
    <source>
        <dbReference type="PROSITE" id="PS50887"/>
    </source>
</evidence>
<evidence type="ECO:0000313" key="3">
    <source>
        <dbReference type="EMBL" id="APW42978.1"/>
    </source>
</evidence>
<dbReference type="InterPro" id="IPR000160">
    <property type="entry name" value="GGDEF_dom"/>
</dbReference>
<dbReference type="NCBIfam" id="TIGR00229">
    <property type="entry name" value="sensory_box"/>
    <property type="match status" value="3"/>
</dbReference>
<dbReference type="eggNOG" id="COG5001">
    <property type="taxonomic scope" value="Bacteria"/>
</dbReference>
<dbReference type="InterPro" id="IPR000014">
    <property type="entry name" value="PAS"/>
</dbReference>
<dbReference type="InterPro" id="IPR001610">
    <property type="entry name" value="PAC"/>
</dbReference>
<dbReference type="Pfam" id="PF08448">
    <property type="entry name" value="PAS_4"/>
    <property type="match status" value="2"/>
</dbReference>
<dbReference type="Gene3D" id="3.30.450.20">
    <property type="entry name" value="PAS domain"/>
    <property type="match status" value="4"/>
</dbReference>
<dbReference type="InterPro" id="IPR052155">
    <property type="entry name" value="Biofilm_reg_signaling"/>
</dbReference>
<dbReference type="Pfam" id="PF00990">
    <property type="entry name" value="GGDEF"/>
    <property type="match status" value="1"/>
</dbReference>
<dbReference type="InterPro" id="IPR013656">
    <property type="entry name" value="PAS_4"/>
</dbReference>
<feature type="domain" description="PAC" evidence="1">
    <location>
        <begin position="337"/>
        <end position="390"/>
    </location>
</feature>
<feature type="domain" description="GGDEF" evidence="2">
    <location>
        <begin position="547"/>
        <end position="685"/>
    </location>
</feature>
<reference evidence="3 4" key="1">
    <citation type="submission" date="2017-01" db="EMBL/GenBank/DDBJ databases">
        <authorList>
            <person name="Mah S.A."/>
            <person name="Swanson W.J."/>
            <person name="Moy G.W."/>
            <person name="Vacquier V.D."/>
        </authorList>
    </citation>
    <scope>NUCLEOTIDE SEQUENCE [LARGE SCALE GENOMIC DNA]</scope>
    <source>
        <strain evidence="3 4">DSM 22694</strain>
    </source>
</reference>
<name>A0A1P8KAE6_9BURK</name>
<gene>
    <name evidence="3" type="ORF">RS694_10830</name>
</gene>
<dbReference type="InterPro" id="IPR043128">
    <property type="entry name" value="Rev_trsase/Diguanyl_cyclase"/>
</dbReference>
<dbReference type="SMART" id="SM00091">
    <property type="entry name" value="PAS"/>
    <property type="match status" value="3"/>
</dbReference>
<protein>
    <submittedName>
        <fullName evidence="3">Sensor domain-containing diguanylate cyclase</fullName>
    </submittedName>
</protein>
<proteinExistence type="predicted"/>
<accession>A0A1P8KAE6</accession>
<dbReference type="SMART" id="SM00086">
    <property type="entry name" value="PAC"/>
    <property type="match status" value="3"/>
</dbReference>
<feature type="domain" description="PAC" evidence="1">
    <location>
        <begin position="207"/>
        <end position="260"/>
    </location>
</feature>
<dbReference type="PANTHER" id="PTHR44757">
    <property type="entry name" value="DIGUANYLATE CYCLASE DGCP"/>
    <property type="match status" value="1"/>
</dbReference>
<sequence length="688" mass="76927">MTTVSSHEESTLFEFLPIGAYRSAPDGTLLRINTALLRLNGYATEAEFRADTKNTARDPYVAPGRRRQFMDLLSSQGQVRNFESEMVRFNAPETMWVREHAHVVRDPQGEVLYFEGTIEDITEERSATARLEQSEAILQSILHTIPDQVWLKDVDGVYLACNDQFASNMGTKAVTVVGTTDAAWVSAELEQQFIDADRRAIQWGKAMHYQEALITTSNPQGDWFEVSRIPVRDGEGHTIGVLGIARNIQERRDAESQLRDASEQLELVMMGADLGRWDHDLTQEKGYRLDARACQILGRPAHEATQYRAWGHLIHPDDLPGTLRAMRSHLGGNTRAYEAEYRARHTDGRWIWLASRGKVVQTGQDEQPLRMVGTIMDISARKQAEIKLRATQAELQATLNAIPDLLIEFSADGHYRAIHSHTGTDLIAPIEEQIGKTLHQVINLEAADTCMAALREALEVGHSFGKQYWVDGPNGKIWFELSAVRKPTEPGDEQRLIAVARNITERKMAEESIRHLAFHDSLTDLPNRRLLGDRLQQAVTASARQQQYGALLFLDLDRFKQLNDTQGHEVGDLLLKEVAQRLKLCVRAIDTVARLGGDEFVVLIQDLSTEPDAARLHATTVGHKILASLNEPYTLGGLEASTTPSIGITLFQGNVVPPAEILKQADMAMYQAKAEGRNTLCFYAQNTA</sequence>
<dbReference type="SUPFAM" id="SSF55073">
    <property type="entry name" value="Nucleotide cyclase"/>
    <property type="match status" value="1"/>
</dbReference>
<evidence type="ECO:0000313" key="4">
    <source>
        <dbReference type="Proteomes" id="UP000186110"/>
    </source>
</evidence>
<dbReference type="InterPro" id="IPR013655">
    <property type="entry name" value="PAS_fold_3"/>
</dbReference>
<dbReference type="STRING" id="1484693.RS694_10830"/>
<feature type="domain" description="PAC" evidence="1">
    <location>
        <begin position="80"/>
        <end position="133"/>
    </location>
</feature>
<dbReference type="CDD" id="cd01949">
    <property type="entry name" value="GGDEF"/>
    <property type="match status" value="1"/>
</dbReference>
<dbReference type="KEGG" id="rsb:RS694_10830"/>
<dbReference type="SMART" id="SM00267">
    <property type="entry name" value="GGDEF"/>
    <property type="match status" value="1"/>
</dbReference>
<dbReference type="PANTHER" id="PTHR44757:SF2">
    <property type="entry name" value="BIOFILM ARCHITECTURE MAINTENANCE PROTEIN MBAA"/>
    <property type="match status" value="1"/>
</dbReference>
<dbReference type="EMBL" id="CP019239">
    <property type="protein sequence ID" value="APW42978.1"/>
    <property type="molecule type" value="Genomic_DNA"/>
</dbReference>
<dbReference type="AlphaFoldDB" id="A0A1P8KAE6"/>
<dbReference type="PROSITE" id="PS50113">
    <property type="entry name" value="PAC"/>
    <property type="match status" value="3"/>
</dbReference>
<dbReference type="Pfam" id="PF13426">
    <property type="entry name" value="PAS_9"/>
    <property type="match status" value="1"/>
</dbReference>
<organism evidence="3 4">
    <name type="scientific">Rhodoferax saidenbachensis</name>
    <dbReference type="NCBI Taxonomy" id="1484693"/>
    <lineage>
        <taxon>Bacteria</taxon>
        <taxon>Pseudomonadati</taxon>
        <taxon>Pseudomonadota</taxon>
        <taxon>Betaproteobacteria</taxon>
        <taxon>Burkholderiales</taxon>
        <taxon>Comamonadaceae</taxon>
        <taxon>Rhodoferax</taxon>
    </lineage>
</organism>
<dbReference type="NCBIfam" id="TIGR00254">
    <property type="entry name" value="GGDEF"/>
    <property type="match status" value="1"/>
</dbReference>
<dbReference type="CDD" id="cd00130">
    <property type="entry name" value="PAS"/>
    <property type="match status" value="3"/>
</dbReference>
<evidence type="ECO:0000259" key="1">
    <source>
        <dbReference type="PROSITE" id="PS50113"/>
    </source>
</evidence>
<dbReference type="InterPro" id="IPR035965">
    <property type="entry name" value="PAS-like_dom_sf"/>
</dbReference>
<dbReference type="FunFam" id="3.30.70.270:FF:000001">
    <property type="entry name" value="Diguanylate cyclase domain protein"/>
    <property type="match status" value="1"/>
</dbReference>
<dbReference type="PROSITE" id="PS50887">
    <property type="entry name" value="GGDEF"/>
    <property type="match status" value="1"/>
</dbReference>
<dbReference type="InterPro" id="IPR029787">
    <property type="entry name" value="Nucleotide_cyclase"/>
</dbReference>
<dbReference type="InterPro" id="IPR000700">
    <property type="entry name" value="PAS-assoc_C"/>
</dbReference>
<dbReference type="Pfam" id="PF08447">
    <property type="entry name" value="PAS_3"/>
    <property type="match status" value="1"/>
</dbReference>
<keyword evidence="4" id="KW-1185">Reference proteome</keyword>